<dbReference type="PaxDb" id="2711-XP_006464383.1"/>
<comment type="catalytic activity">
    <reaction evidence="1">
        <text>S-ubiquitinyl-[E2 ubiquitin-conjugating enzyme]-L-cysteine + [acceptor protein]-L-lysine = [E2 ubiquitin-conjugating enzyme]-L-cysteine + N(6)-ubiquitinyl-[acceptor protein]-L-lysine.</text>
        <dbReference type="EC" id="2.3.2.27"/>
    </reaction>
</comment>
<evidence type="ECO:0000256" key="14">
    <source>
        <dbReference type="PROSITE-ProRule" id="PRU00175"/>
    </source>
</evidence>
<dbReference type="GO" id="GO:0008270">
    <property type="term" value="F:zinc ion binding"/>
    <property type="evidence" value="ECO:0007669"/>
    <property type="project" value="UniProtKB-KW"/>
</dbReference>
<dbReference type="InterPro" id="IPR001841">
    <property type="entry name" value="Znf_RING"/>
</dbReference>
<evidence type="ECO:0000313" key="18">
    <source>
        <dbReference type="Proteomes" id="UP000027120"/>
    </source>
</evidence>
<evidence type="ECO:0000256" key="10">
    <source>
        <dbReference type="ARBA" id="ARBA00022833"/>
    </source>
</evidence>
<evidence type="ECO:0000256" key="7">
    <source>
        <dbReference type="ARBA" id="ARBA00022723"/>
    </source>
</evidence>
<organism evidence="17 18">
    <name type="scientific">Citrus sinensis</name>
    <name type="common">Sweet orange</name>
    <name type="synonym">Citrus aurantium var. sinensis</name>
    <dbReference type="NCBI Taxonomy" id="2711"/>
    <lineage>
        <taxon>Eukaryota</taxon>
        <taxon>Viridiplantae</taxon>
        <taxon>Streptophyta</taxon>
        <taxon>Embryophyta</taxon>
        <taxon>Tracheophyta</taxon>
        <taxon>Spermatophyta</taxon>
        <taxon>Magnoliopsida</taxon>
        <taxon>eudicotyledons</taxon>
        <taxon>Gunneridae</taxon>
        <taxon>Pentapetalae</taxon>
        <taxon>rosids</taxon>
        <taxon>malvids</taxon>
        <taxon>Sapindales</taxon>
        <taxon>Rutaceae</taxon>
        <taxon>Aurantioideae</taxon>
        <taxon>Citrus</taxon>
    </lineage>
</organism>
<dbReference type="GO" id="GO:0016567">
    <property type="term" value="P:protein ubiquitination"/>
    <property type="evidence" value="ECO:0000318"/>
    <property type="project" value="GO_Central"/>
</dbReference>
<feature type="transmembrane region" description="Helical" evidence="15">
    <location>
        <begin position="95"/>
        <end position="116"/>
    </location>
</feature>
<dbReference type="eggNOG" id="KOG0800">
    <property type="taxonomic scope" value="Eukaryota"/>
</dbReference>
<evidence type="ECO:0000256" key="13">
    <source>
        <dbReference type="ARBA" id="ARBA00024209"/>
    </source>
</evidence>
<evidence type="ECO:0000259" key="16">
    <source>
        <dbReference type="PROSITE" id="PS50089"/>
    </source>
</evidence>
<dbReference type="GO" id="GO:0061630">
    <property type="term" value="F:ubiquitin protein ligase activity"/>
    <property type="evidence" value="ECO:0007669"/>
    <property type="project" value="UniProtKB-EC"/>
</dbReference>
<evidence type="ECO:0000256" key="4">
    <source>
        <dbReference type="ARBA" id="ARBA00012483"/>
    </source>
</evidence>
<protein>
    <recommendedName>
        <fullName evidence="4">RING-type E3 ubiquitin transferase</fullName>
        <ecNumber evidence="4">2.3.2.27</ecNumber>
    </recommendedName>
</protein>
<keyword evidence="9" id="KW-0833">Ubl conjugation pathway</keyword>
<dbReference type="InterPro" id="IPR013083">
    <property type="entry name" value="Znf_RING/FYVE/PHD"/>
</dbReference>
<dbReference type="PANTHER" id="PTHR45768:SF16">
    <property type="entry name" value="E3 UBIQUITIN-PROTEIN LIGASE ATL4"/>
    <property type="match status" value="1"/>
</dbReference>
<dbReference type="SUPFAM" id="SSF57850">
    <property type="entry name" value="RING/U-box"/>
    <property type="match status" value="1"/>
</dbReference>
<name>A0A067HCC4_CITSI</name>
<comment type="pathway">
    <text evidence="3">Protein modification; protein ubiquitination.</text>
</comment>
<dbReference type="PANTHER" id="PTHR45768">
    <property type="entry name" value="E3 UBIQUITIN-PROTEIN LIGASE RNF13-LIKE"/>
    <property type="match status" value="1"/>
</dbReference>
<dbReference type="Proteomes" id="UP000027120">
    <property type="component" value="Unassembled WGS sequence"/>
</dbReference>
<keyword evidence="8 14" id="KW-0863">Zinc-finger</keyword>
<reference evidence="17 18" key="1">
    <citation type="submission" date="2014-04" db="EMBL/GenBank/DDBJ databases">
        <authorList>
            <consortium name="International Citrus Genome Consortium"/>
            <person name="Gmitter F."/>
            <person name="Chen C."/>
            <person name="Farmerie W."/>
            <person name="Harkins T."/>
            <person name="Desany B."/>
            <person name="Mohiuddin M."/>
            <person name="Kodira C."/>
            <person name="Borodovsky M."/>
            <person name="Lomsadze A."/>
            <person name="Burns P."/>
            <person name="Jenkins J."/>
            <person name="Prochnik S."/>
            <person name="Shu S."/>
            <person name="Chapman J."/>
            <person name="Pitluck S."/>
            <person name="Schmutz J."/>
            <person name="Rokhsar D."/>
        </authorList>
    </citation>
    <scope>NUCLEOTIDE SEQUENCE</scope>
</reference>
<evidence type="ECO:0000256" key="9">
    <source>
        <dbReference type="ARBA" id="ARBA00022786"/>
    </source>
</evidence>
<comment type="subcellular location">
    <subcellularLocation>
        <location evidence="2">Membrane</location>
        <topology evidence="2">Single-pass membrane protein</topology>
    </subcellularLocation>
</comment>
<keyword evidence="18" id="KW-1185">Reference proteome</keyword>
<dbReference type="FunFam" id="3.30.40.10:FF:000187">
    <property type="entry name" value="E3 ubiquitin-protein ligase ATL6"/>
    <property type="match status" value="1"/>
</dbReference>
<keyword evidence="10" id="KW-0862">Zinc</keyword>
<proteinExistence type="inferred from homology"/>
<evidence type="ECO:0000256" key="8">
    <source>
        <dbReference type="ARBA" id="ARBA00022771"/>
    </source>
</evidence>
<evidence type="ECO:0000313" key="17">
    <source>
        <dbReference type="EMBL" id="KDO85421.1"/>
    </source>
</evidence>
<dbReference type="Gene3D" id="3.30.40.10">
    <property type="entry name" value="Zinc/RING finger domain, C3HC4 (zinc finger)"/>
    <property type="match status" value="1"/>
</dbReference>
<keyword evidence="12 15" id="KW-0472">Membrane</keyword>
<keyword evidence="6 15" id="KW-0812">Transmembrane</keyword>
<dbReference type="SMR" id="A0A067HCC4"/>
<keyword evidence="11 15" id="KW-1133">Transmembrane helix</keyword>
<evidence type="ECO:0000256" key="11">
    <source>
        <dbReference type="ARBA" id="ARBA00022989"/>
    </source>
</evidence>
<evidence type="ECO:0000256" key="12">
    <source>
        <dbReference type="ARBA" id="ARBA00023136"/>
    </source>
</evidence>
<dbReference type="SMART" id="SM00184">
    <property type="entry name" value="RING"/>
    <property type="match status" value="1"/>
</dbReference>
<evidence type="ECO:0000256" key="5">
    <source>
        <dbReference type="ARBA" id="ARBA00022679"/>
    </source>
</evidence>
<comment type="similarity">
    <text evidence="13">Belongs to the RING-type zinc finger family. ATL subfamily.</text>
</comment>
<accession>A0A067HCC4</accession>
<dbReference type="GO" id="GO:0016020">
    <property type="term" value="C:membrane"/>
    <property type="evidence" value="ECO:0007669"/>
    <property type="project" value="UniProtKB-SubCell"/>
</dbReference>
<dbReference type="EC" id="2.3.2.27" evidence="4"/>
<dbReference type="CDD" id="cd16461">
    <property type="entry name" value="RING-H2_EL5-like"/>
    <property type="match status" value="1"/>
</dbReference>
<evidence type="ECO:0000256" key="6">
    <source>
        <dbReference type="ARBA" id="ARBA00022692"/>
    </source>
</evidence>
<dbReference type="AlphaFoldDB" id="A0A067HCC4"/>
<evidence type="ECO:0000256" key="3">
    <source>
        <dbReference type="ARBA" id="ARBA00004906"/>
    </source>
</evidence>
<evidence type="ECO:0000256" key="2">
    <source>
        <dbReference type="ARBA" id="ARBA00004167"/>
    </source>
</evidence>
<feature type="domain" description="RING-type" evidence="16">
    <location>
        <begin position="177"/>
        <end position="219"/>
    </location>
</feature>
<sequence length="379" mass="42282">MTPFSRDRHVISILARSQSQHQCMMIYYLSPMIIHLSVYKRNSPAPDYSSLFHSFSPLSSSSSLTPPPYDLFTYNNTQHSHHRSLSSMENLKPSLIIIILILAITVFLSISLCLLLRHLNRRCLRHLSTVTTVSSADSRRVSSRRVSPDNPAFSVMDSLPLFAFSSVSRRSSSGGDCAICLFKFEPHDQLRLLPLCCHAFHARCIDTWLESNLTCPLCRSPIIATETDVMKAIHASSGGGSDSFRLEIGSISRRQAGNEPPGEPQRRSYSLGSFDYVVDEESDITTSQIHRGSMSDKEEVGAQAASEANLASEVAAGRSWLKDYVDRLSFSVSSRAMSFRSSGRFFTGSSRQSDVGDYDMETNRVGEEISEFFRWFSGV</sequence>
<dbReference type="PROSITE" id="PS50089">
    <property type="entry name" value="ZF_RING_2"/>
    <property type="match status" value="1"/>
</dbReference>
<keyword evidence="7" id="KW-0479">Metal-binding</keyword>
<evidence type="ECO:0000256" key="15">
    <source>
        <dbReference type="SAM" id="Phobius"/>
    </source>
</evidence>
<evidence type="ECO:0000256" key="1">
    <source>
        <dbReference type="ARBA" id="ARBA00000900"/>
    </source>
</evidence>
<dbReference type="Pfam" id="PF13639">
    <property type="entry name" value="zf-RING_2"/>
    <property type="match status" value="1"/>
</dbReference>
<gene>
    <name evidence="17" type="ORF">CISIN_1g037216mg</name>
</gene>
<dbReference type="EMBL" id="KK784873">
    <property type="protein sequence ID" value="KDO85421.1"/>
    <property type="molecule type" value="Genomic_DNA"/>
</dbReference>
<keyword evidence="5" id="KW-0808">Transferase</keyword>